<dbReference type="PANTHER" id="PTHR23506">
    <property type="entry name" value="GH10249P"/>
    <property type="match status" value="1"/>
</dbReference>
<feature type="transmembrane region" description="Helical" evidence="6">
    <location>
        <begin position="496"/>
        <end position="516"/>
    </location>
</feature>
<protein>
    <recommendedName>
        <fullName evidence="7">Major facilitator superfamily (MFS) profile domain-containing protein</fullName>
    </recommendedName>
</protein>
<feature type="transmembrane region" description="Helical" evidence="6">
    <location>
        <begin position="559"/>
        <end position="580"/>
    </location>
</feature>
<feature type="transmembrane region" description="Helical" evidence="6">
    <location>
        <begin position="33"/>
        <end position="55"/>
    </location>
</feature>
<reference evidence="9" key="1">
    <citation type="submission" date="2011-05" db="EMBL/GenBank/DDBJ databases">
        <authorList>
            <person name="Richards S.R."/>
            <person name="Qu J."/>
            <person name="Jiang H."/>
            <person name="Jhangiani S.N."/>
            <person name="Agravi P."/>
            <person name="Goodspeed R."/>
            <person name="Gross S."/>
            <person name="Mandapat C."/>
            <person name="Jackson L."/>
            <person name="Mathew T."/>
            <person name="Pu L."/>
            <person name="Thornton R."/>
            <person name="Saada N."/>
            <person name="Wilczek-Boney K.B."/>
            <person name="Lee S."/>
            <person name="Kovar C."/>
            <person name="Wu Y."/>
            <person name="Scherer S.E."/>
            <person name="Worley K.C."/>
            <person name="Muzny D.M."/>
            <person name="Gibbs R."/>
        </authorList>
    </citation>
    <scope>NUCLEOTIDE SEQUENCE</scope>
    <source>
        <strain evidence="9">Brora</strain>
    </source>
</reference>
<evidence type="ECO:0000256" key="2">
    <source>
        <dbReference type="ARBA" id="ARBA00022448"/>
    </source>
</evidence>
<keyword evidence="9" id="KW-1185">Reference proteome</keyword>
<evidence type="ECO:0000259" key="7">
    <source>
        <dbReference type="PROSITE" id="PS50850"/>
    </source>
</evidence>
<keyword evidence="2" id="KW-0813">Transport</keyword>
<dbReference type="SUPFAM" id="SSF103473">
    <property type="entry name" value="MFS general substrate transporter"/>
    <property type="match status" value="2"/>
</dbReference>
<feature type="transmembrane region" description="Helical" evidence="6">
    <location>
        <begin position="134"/>
        <end position="152"/>
    </location>
</feature>
<comment type="subcellular location">
    <subcellularLocation>
        <location evidence="1">Membrane</location>
        <topology evidence="1">Multi-pass membrane protein</topology>
    </subcellularLocation>
</comment>
<dbReference type="InterPro" id="IPR020846">
    <property type="entry name" value="MFS_dom"/>
</dbReference>
<dbReference type="PANTHER" id="PTHR23506:SF26">
    <property type="entry name" value="MFS-TYPE TRANSPORTER SLC18B1"/>
    <property type="match status" value="1"/>
</dbReference>
<dbReference type="GO" id="GO:0022857">
    <property type="term" value="F:transmembrane transporter activity"/>
    <property type="evidence" value="ECO:0007669"/>
    <property type="project" value="InterPro"/>
</dbReference>
<feature type="transmembrane region" description="Helical" evidence="6">
    <location>
        <begin position="190"/>
        <end position="210"/>
    </location>
</feature>
<reference evidence="8" key="2">
    <citation type="submission" date="2015-02" db="UniProtKB">
        <authorList>
            <consortium name="EnsemblMetazoa"/>
        </authorList>
    </citation>
    <scope>IDENTIFICATION</scope>
</reference>
<keyword evidence="4 6" id="KW-1133">Transmembrane helix</keyword>
<dbReference type="PhylomeDB" id="T1J667"/>
<dbReference type="InterPro" id="IPR036259">
    <property type="entry name" value="MFS_trans_sf"/>
</dbReference>
<name>T1J667_STRMM</name>
<feature type="domain" description="Major facilitator superfamily (MFS) profile" evidence="7">
    <location>
        <begin position="453"/>
        <end position="668"/>
    </location>
</feature>
<feature type="transmembrane region" description="Helical" evidence="6">
    <location>
        <begin position="528"/>
        <end position="547"/>
    </location>
</feature>
<keyword evidence="5 6" id="KW-0472">Membrane</keyword>
<feature type="transmembrane region" description="Helical" evidence="6">
    <location>
        <begin position="456"/>
        <end position="475"/>
    </location>
</feature>
<dbReference type="Gene3D" id="1.20.1250.20">
    <property type="entry name" value="MFS general substrate transporter like domains"/>
    <property type="match status" value="3"/>
</dbReference>
<dbReference type="Proteomes" id="UP000014500">
    <property type="component" value="Unassembled WGS sequence"/>
</dbReference>
<evidence type="ECO:0000313" key="8">
    <source>
        <dbReference type="EnsemblMetazoa" id="SMAR009133-PA"/>
    </source>
</evidence>
<feature type="transmembrane region" description="Helical" evidence="6">
    <location>
        <begin position="426"/>
        <end position="450"/>
    </location>
</feature>
<evidence type="ECO:0000256" key="1">
    <source>
        <dbReference type="ARBA" id="ARBA00004141"/>
    </source>
</evidence>
<sequence>MQFAKAFLRSAFGIGLTIGPTIGGLLYQMGGFTLPFACIGGLLLAIAIINISLFWSENGKQLFKLLKNNRESSVIAEESVRSVESSTIGRVLSIPSVTLCLLAASVGAISIGFFETTLEPHLRQFKVEPVVVGLAFLTTAGSEAISFPLLAWFCNGKQYLKLVIAFGHFLICITYLFVGPAPFIPIASEFWMSIVGLVFHGLGLGTVFFATHVEALQALILYGYSDSFQTYGMISGVWFAFFEFGHFVGPSMSGVIYDLLGFRLATQIILIFQLIMVIANILYYFVFDMRRLKSDESSIKLIASDCCLSEGNNNVNMSSERVSQSTINRLKCIFLSLSWHRIKLNANMCGQIGEIGPLFLLNAGTFLTSSCCMLFGVLDQIKSVSAFITFTFLVRILEATGKSAVMTSSYSLVAQTFPRDVGKVFACLRASFGIGLTVGPTIGGLLYQAGGFCLPFVSMGGLLFATTVINTLMLFPTNEQYINSVKSKNMLHALSIPSVTLSLTSAGISALSIGFFETTLEPHLRQKYLKPIIAWGHLLLCTAYLVIGPAPFIPFTGKLWITIVAMAFNGLGLGAILLATHVEALQAAILNGFPDSFQTYGMISGVWAAFFEFGHFVGPSIGGIIYDQLGFRLASQIPFAFQLIMVIAIVYYYFVYDMRRIKLEDSSS</sequence>
<evidence type="ECO:0000256" key="5">
    <source>
        <dbReference type="ARBA" id="ARBA00023136"/>
    </source>
</evidence>
<organism evidence="8 9">
    <name type="scientific">Strigamia maritima</name>
    <name type="common">European centipede</name>
    <name type="synonym">Geophilus maritimus</name>
    <dbReference type="NCBI Taxonomy" id="126957"/>
    <lineage>
        <taxon>Eukaryota</taxon>
        <taxon>Metazoa</taxon>
        <taxon>Ecdysozoa</taxon>
        <taxon>Arthropoda</taxon>
        <taxon>Myriapoda</taxon>
        <taxon>Chilopoda</taxon>
        <taxon>Pleurostigmophora</taxon>
        <taxon>Geophilomorpha</taxon>
        <taxon>Linotaeniidae</taxon>
        <taxon>Strigamia</taxon>
    </lineage>
</organism>
<accession>T1J667</accession>
<evidence type="ECO:0000256" key="3">
    <source>
        <dbReference type="ARBA" id="ARBA00022692"/>
    </source>
</evidence>
<feature type="transmembrane region" description="Helical" evidence="6">
    <location>
        <begin position="637"/>
        <end position="654"/>
    </location>
</feature>
<feature type="transmembrane region" description="Helical" evidence="6">
    <location>
        <begin position="159"/>
        <end position="178"/>
    </location>
</feature>
<dbReference type="EMBL" id="JH431872">
    <property type="status" value="NOT_ANNOTATED_CDS"/>
    <property type="molecule type" value="Genomic_DNA"/>
</dbReference>
<dbReference type="HOGENOM" id="CLU_411234_0_0_1"/>
<feature type="transmembrane region" description="Helical" evidence="6">
    <location>
        <begin position="91"/>
        <end position="114"/>
    </location>
</feature>
<keyword evidence="3 6" id="KW-0812">Transmembrane</keyword>
<evidence type="ECO:0000313" key="9">
    <source>
        <dbReference type="Proteomes" id="UP000014500"/>
    </source>
</evidence>
<dbReference type="InterPro" id="IPR011701">
    <property type="entry name" value="MFS"/>
</dbReference>
<proteinExistence type="predicted"/>
<dbReference type="GO" id="GO:0016020">
    <property type="term" value="C:membrane"/>
    <property type="evidence" value="ECO:0007669"/>
    <property type="project" value="UniProtKB-SubCell"/>
</dbReference>
<feature type="transmembrane region" description="Helical" evidence="6">
    <location>
        <begin position="7"/>
        <end position="27"/>
    </location>
</feature>
<feature type="transmembrane region" description="Helical" evidence="6">
    <location>
        <begin position="358"/>
        <end position="378"/>
    </location>
</feature>
<feature type="transmembrane region" description="Helical" evidence="6">
    <location>
        <begin position="600"/>
        <end position="625"/>
    </location>
</feature>
<evidence type="ECO:0000256" key="6">
    <source>
        <dbReference type="SAM" id="Phobius"/>
    </source>
</evidence>
<evidence type="ECO:0000256" key="4">
    <source>
        <dbReference type="ARBA" id="ARBA00022989"/>
    </source>
</evidence>
<dbReference type="AlphaFoldDB" id="T1J667"/>
<feature type="transmembrane region" description="Helical" evidence="6">
    <location>
        <begin position="268"/>
        <end position="287"/>
    </location>
</feature>
<dbReference type="PROSITE" id="PS50850">
    <property type="entry name" value="MFS"/>
    <property type="match status" value="1"/>
</dbReference>
<dbReference type="STRING" id="126957.T1J667"/>
<dbReference type="eggNOG" id="KOG3764">
    <property type="taxonomic scope" value="Eukaryota"/>
</dbReference>
<dbReference type="EnsemblMetazoa" id="SMAR009133-RA">
    <property type="protein sequence ID" value="SMAR009133-PA"/>
    <property type="gene ID" value="SMAR009133"/>
</dbReference>
<dbReference type="InterPro" id="IPR050930">
    <property type="entry name" value="MFS_Vesicular_Transporter"/>
</dbReference>
<feature type="transmembrane region" description="Helical" evidence="6">
    <location>
        <begin position="231"/>
        <end position="248"/>
    </location>
</feature>
<dbReference type="Pfam" id="PF07690">
    <property type="entry name" value="MFS_1"/>
    <property type="match status" value="2"/>
</dbReference>